<dbReference type="PROSITE" id="PS51746">
    <property type="entry name" value="PPM_2"/>
    <property type="match status" value="1"/>
</dbReference>
<accession>A0A3P1SE97</accession>
<organism evidence="2 3">
    <name type="scientific">Schaalia canis</name>
    <dbReference type="NCBI Taxonomy" id="100469"/>
    <lineage>
        <taxon>Bacteria</taxon>
        <taxon>Bacillati</taxon>
        <taxon>Actinomycetota</taxon>
        <taxon>Actinomycetes</taxon>
        <taxon>Actinomycetales</taxon>
        <taxon>Actinomycetaceae</taxon>
        <taxon>Schaalia</taxon>
    </lineage>
</organism>
<reference evidence="2 3" key="1">
    <citation type="submission" date="2018-11" db="EMBL/GenBank/DDBJ databases">
        <title>Genomes From Bacteria Associated with the Canine Oral Cavity: a Test Case for Automated Genome-Based Taxonomic Assignment.</title>
        <authorList>
            <person name="Coil D.A."/>
            <person name="Jospin G."/>
            <person name="Darling A.E."/>
            <person name="Wallis C."/>
            <person name="Davis I.J."/>
            <person name="Harris S."/>
            <person name="Eisen J.A."/>
            <person name="Holcombe L.J."/>
            <person name="O'Flynn C."/>
        </authorList>
    </citation>
    <scope>NUCLEOTIDE SEQUENCE [LARGE SCALE GENOMIC DNA]</scope>
    <source>
        <strain evidence="2 3">OH770</strain>
    </source>
</reference>
<evidence type="ECO:0000313" key="3">
    <source>
        <dbReference type="Proteomes" id="UP000280444"/>
    </source>
</evidence>
<dbReference type="PANTHER" id="PTHR47992">
    <property type="entry name" value="PROTEIN PHOSPHATASE"/>
    <property type="match status" value="1"/>
</dbReference>
<dbReference type="Gene3D" id="3.60.40.10">
    <property type="entry name" value="PPM-type phosphatase domain"/>
    <property type="match status" value="1"/>
</dbReference>
<dbReference type="EMBL" id="RQZF01000004">
    <property type="protein sequence ID" value="RRC95339.1"/>
    <property type="molecule type" value="Genomic_DNA"/>
</dbReference>
<feature type="domain" description="PPM-type phosphatase" evidence="1">
    <location>
        <begin position="21"/>
        <end position="254"/>
    </location>
</feature>
<evidence type="ECO:0000259" key="1">
    <source>
        <dbReference type="PROSITE" id="PS51746"/>
    </source>
</evidence>
<sequence>MFLNANATTDGEKSPCGVTVASGVSTDQGLVRRGNEDSYIARFPLFVVADGMGGHRAGEVASAKVIEEMSTHIPHGGFADSSDVLAALYYTTRSLSELGRSEGAPGSTMTGIVFSTHAELPCVRIFNIGDSRVYRYRSGELTQLTVDHTEYQELCALGFVESVFPEVMPRKHVLTKALGAGFGASFAIDQLTLPAVTGDRYLLCSDGLHGEVSDEVIMHILAGVQEPQEAAQCLVKSAIEAGGRDNVTVVVVDVCEAWPSSSSAEEMVIDADLGIVDGDTLPEDRAARWRTLVQMHEDNGM</sequence>
<dbReference type="RefSeq" id="WP_124869832.1">
    <property type="nucleotide sequence ID" value="NZ_RQZF01000004.1"/>
</dbReference>
<dbReference type="AlphaFoldDB" id="A0A3P1SE97"/>
<keyword evidence="3" id="KW-1185">Reference proteome</keyword>
<dbReference type="CDD" id="cd00143">
    <property type="entry name" value="PP2Cc"/>
    <property type="match status" value="1"/>
</dbReference>
<dbReference type="SUPFAM" id="SSF81606">
    <property type="entry name" value="PP2C-like"/>
    <property type="match status" value="1"/>
</dbReference>
<name>A0A3P1SE97_9ACTO</name>
<dbReference type="InterPro" id="IPR001932">
    <property type="entry name" value="PPM-type_phosphatase-like_dom"/>
</dbReference>
<dbReference type="InterPro" id="IPR015655">
    <property type="entry name" value="PP2C"/>
</dbReference>
<dbReference type="OrthoDB" id="9801841at2"/>
<dbReference type="InterPro" id="IPR036457">
    <property type="entry name" value="PPM-type-like_dom_sf"/>
</dbReference>
<dbReference type="Proteomes" id="UP000280444">
    <property type="component" value="Unassembled WGS sequence"/>
</dbReference>
<evidence type="ECO:0000313" key="2">
    <source>
        <dbReference type="EMBL" id="RRC95339.1"/>
    </source>
</evidence>
<dbReference type="SMART" id="SM00332">
    <property type="entry name" value="PP2Cc"/>
    <property type="match status" value="1"/>
</dbReference>
<proteinExistence type="predicted"/>
<comment type="caution">
    <text evidence="2">The sequence shown here is derived from an EMBL/GenBank/DDBJ whole genome shotgun (WGS) entry which is preliminary data.</text>
</comment>
<dbReference type="GO" id="GO:0004722">
    <property type="term" value="F:protein serine/threonine phosphatase activity"/>
    <property type="evidence" value="ECO:0007669"/>
    <property type="project" value="InterPro"/>
</dbReference>
<gene>
    <name evidence="2" type="ORF">EII11_05525</name>
</gene>
<protein>
    <submittedName>
        <fullName evidence="2">Serine/threonine-protein phosphatase</fullName>
    </submittedName>
</protein>
<dbReference type="SMART" id="SM00331">
    <property type="entry name" value="PP2C_SIG"/>
    <property type="match status" value="1"/>
</dbReference>